<evidence type="ECO:0000313" key="4">
    <source>
        <dbReference type="Proteomes" id="UP000253779"/>
    </source>
</evidence>
<dbReference type="InterPro" id="IPR018713">
    <property type="entry name" value="MPAB/Lcp_cat_dom"/>
</dbReference>
<evidence type="ECO:0000259" key="2">
    <source>
        <dbReference type="Pfam" id="PF09995"/>
    </source>
</evidence>
<dbReference type="Pfam" id="PF09995">
    <property type="entry name" value="MPAB_Lcp_cat"/>
    <property type="match status" value="1"/>
</dbReference>
<name>A0AAD0Q8N9_9ACTN</name>
<dbReference type="PANTHER" id="PTHR36124:SF1">
    <property type="entry name" value="ER-BOUND OXYGENASE MPAB_MPAB'_RUBBER OXYGENASE CATALYTIC DOMAIN-CONTAINING PROTEIN"/>
    <property type="match status" value="1"/>
</dbReference>
<accession>A0AAD0Q8N9</accession>
<protein>
    <submittedName>
        <fullName evidence="3">DUF2236 domain-containing protein</fullName>
    </submittedName>
</protein>
<dbReference type="EMBL" id="CP030930">
    <property type="protein sequence ID" value="AXI74110.1"/>
    <property type="molecule type" value="Genomic_DNA"/>
</dbReference>
<evidence type="ECO:0000256" key="1">
    <source>
        <dbReference type="SAM" id="MobiDB-lite"/>
    </source>
</evidence>
<dbReference type="Proteomes" id="UP000253779">
    <property type="component" value="Chromosome"/>
</dbReference>
<proteinExistence type="predicted"/>
<feature type="region of interest" description="Disordered" evidence="1">
    <location>
        <begin position="293"/>
        <end position="331"/>
    </location>
</feature>
<dbReference type="AlphaFoldDB" id="A0AAD0Q8N9"/>
<feature type="domain" description="ER-bound oxygenase mpaB/mpaB'/Rubber oxygenase catalytic" evidence="2">
    <location>
        <begin position="61"/>
        <end position="277"/>
    </location>
</feature>
<dbReference type="KEGG" id="scav:CVT27_24500"/>
<organism evidence="3 4">
    <name type="scientific">Streptomyces cavourensis</name>
    <dbReference type="NCBI Taxonomy" id="67258"/>
    <lineage>
        <taxon>Bacteria</taxon>
        <taxon>Bacillati</taxon>
        <taxon>Actinomycetota</taxon>
        <taxon>Actinomycetes</taxon>
        <taxon>Kitasatosporales</taxon>
        <taxon>Streptomycetaceae</taxon>
        <taxon>Streptomyces</taxon>
    </lineage>
</organism>
<dbReference type="InterPro" id="IPR046366">
    <property type="entry name" value="MPAB"/>
</dbReference>
<reference evidence="3 4" key="1">
    <citation type="submission" date="2018-07" db="EMBL/GenBank/DDBJ databases">
        <title>Complete genome sequence of soil actinomycete Streptomyces cavourensis tj430.</title>
        <authorList>
            <person name="Wang P."/>
            <person name="Huang Y."/>
        </authorList>
    </citation>
    <scope>NUCLEOTIDE SEQUENCE [LARGE SCALE GENOMIC DNA]</scope>
    <source>
        <strain evidence="3 4">TJ430</strain>
    </source>
</reference>
<evidence type="ECO:0000313" key="3">
    <source>
        <dbReference type="EMBL" id="AXI74110.1"/>
    </source>
</evidence>
<dbReference type="PANTHER" id="PTHR36124">
    <property type="match status" value="1"/>
</dbReference>
<sequence>MLVLVQPLEDDARGGTAMTAAKDQRYARLAEIQRMDVETEYSRIWWLGIGYEYPWDFSVAGALAFANSVAPPHMAALLVRTGEITENTRRRMEHFGLIAMQMVRHGFKHPAGKAAVRQMNRIHKNAVKHISNDREQWSISNEEYLFVLATSMLIPVRWVDRYAWRPTTPKERVAAYLHAKEQGELMGLRDIPGSYEEMARFHDAYVQANFRYSAEAAKLWEALEPTVVEPMVGGLPERLRPLGRRAAKAAMPVVLTPHMREAFGVAGPSWLRRFLVDSAIGLRSAYVRRQPPRTEAAYPDPLPSPSYPDADYRIEDLGPAHTTGASAQAAD</sequence>
<dbReference type="GO" id="GO:0016491">
    <property type="term" value="F:oxidoreductase activity"/>
    <property type="evidence" value="ECO:0007669"/>
    <property type="project" value="InterPro"/>
</dbReference>
<gene>
    <name evidence="3" type="ORF">DTW94_24690</name>
</gene>